<dbReference type="Proteomes" id="UP000266841">
    <property type="component" value="Unassembled WGS sequence"/>
</dbReference>
<dbReference type="EMBL" id="AGNL01002235">
    <property type="protein sequence ID" value="EJK76379.1"/>
    <property type="molecule type" value="Genomic_DNA"/>
</dbReference>
<keyword evidence="1" id="KW-0812">Transmembrane</keyword>
<comment type="caution">
    <text evidence="2">The sequence shown here is derived from an EMBL/GenBank/DDBJ whole genome shotgun (WGS) entry which is preliminary data.</text>
</comment>
<feature type="non-terminal residue" evidence="2">
    <location>
        <position position="1"/>
    </location>
</feature>
<keyword evidence="1" id="KW-0472">Membrane</keyword>
<accession>K0TH88</accession>
<feature type="transmembrane region" description="Helical" evidence="1">
    <location>
        <begin position="48"/>
        <end position="70"/>
    </location>
</feature>
<name>K0TH88_THAOC</name>
<reference evidence="2 3" key="1">
    <citation type="journal article" date="2012" name="Genome Biol.">
        <title>Genome and low-iron response of an oceanic diatom adapted to chronic iron limitation.</title>
        <authorList>
            <person name="Lommer M."/>
            <person name="Specht M."/>
            <person name="Roy A.S."/>
            <person name="Kraemer L."/>
            <person name="Andreson R."/>
            <person name="Gutowska M.A."/>
            <person name="Wolf J."/>
            <person name="Bergner S.V."/>
            <person name="Schilhabel M.B."/>
            <person name="Klostermeier U.C."/>
            <person name="Beiko R.G."/>
            <person name="Rosenstiel P."/>
            <person name="Hippler M."/>
            <person name="Laroche J."/>
        </authorList>
    </citation>
    <scope>NUCLEOTIDE SEQUENCE [LARGE SCALE GENOMIC DNA]</scope>
    <source>
        <strain evidence="2 3">CCMP1005</strain>
    </source>
</reference>
<evidence type="ECO:0000313" key="2">
    <source>
        <dbReference type="EMBL" id="EJK76379.1"/>
    </source>
</evidence>
<organism evidence="2 3">
    <name type="scientific">Thalassiosira oceanica</name>
    <name type="common">Marine diatom</name>
    <dbReference type="NCBI Taxonomy" id="159749"/>
    <lineage>
        <taxon>Eukaryota</taxon>
        <taxon>Sar</taxon>
        <taxon>Stramenopiles</taxon>
        <taxon>Ochrophyta</taxon>
        <taxon>Bacillariophyta</taxon>
        <taxon>Coscinodiscophyceae</taxon>
        <taxon>Thalassiosirophycidae</taxon>
        <taxon>Thalassiosirales</taxon>
        <taxon>Thalassiosiraceae</taxon>
        <taxon>Thalassiosira</taxon>
    </lineage>
</organism>
<keyword evidence="1" id="KW-1133">Transmembrane helix</keyword>
<protein>
    <submittedName>
        <fullName evidence="2">Uncharacterized protein</fullName>
    </submittedName>
</protein>
<evidence type="ECO:0000256" key="1">
    <source>
        <dbReference type="SAM" id="Phobius"/>
    </source>
</evidence>
<dbReference type="AlphaFoldDB" id="K0TH88"/>
<keyword evidence="3" id="KW-1185">Reference proteome</keyword>
<gene>
    <name evidence="2" type="ORF">THAOC_01861</name>
</gene>
<proteinExistence type="predicted"/>
<sequence>AVAPRELVPHPELEISDVRHGFDVPAHNIEIRVIRVGPEEAPHEQATLVRLTCLIAPYFAAIFVLTLFAGKEFMNSPITRDLSNLNAAEAESATIAAEAEEEFGLVDEEDDTDDSSNQSLFEFIYGGILFVRPEIEGGNDLAATTPSCEEGEERYRYRAGTLQSESFHVVQTNQDLEVTLYLRALVIPNHPRDDDSYCDTGTWACSTNSTLLEWKSDLQFSVDASTVVSVRSRIGLDPDNKIDREVIALQKIDVDNSNFTKCVIQPCLLDLDNAFLMGEDGQITSRATVLLKAGIPSFDNSDIDWPRQHAKQVLVSQLVSEAEMLVHTMHVVIRGQFAEGGGRGLSIPLQTPMLIIRDPPGGHSSVTYSRVQTTVTISMEELSVYK</sequence>
<evidence type="ECO:0000313" key="3">
    <source>
        <dbReference type="Proteomes" id="UP000266841"/>
    </source>
</evidence>